<dbReference type="GO" id="GO:0043161">
    <property type="term" value="P:proteasome-mediated ubiquitin-dependent protein catabolic process"/>
    <property type="evidence" value="ECO:0007669"/>
    <property type="project" value="InterPro"/>
</dbReference>
<dbReference type="GO" id="GO:0016579">
    <property type="term" value="P:protein deubiquitination"/>
    <property type="evidence" value="ECO:0007669"/>
    <property type="project" value="InterPro"/>
</dbReference>
<feature type="compositionally biased region" description="Basic and acidic residues" evidence="7">
    <location>
        <begin position="858"/>
        <end position="867"/>
    </location>
</feature>
<accession>A0A0D2A3D8</accession>
<proteinExistence type="predicted"/>
<feature type="compositionally biased region" description="Basic and acidic residues" evidence="7">
    <location>
        <begin position="58"/>
        <end position="80"/>
    </location>
</feature>
<keyword evidence="5" id="KW-0378">Hydrolase</keyword>
<feature type="region of interest" description="Disordered" evidence="7">
    <location>
        <begin position="1"/>
        <end position="80"/>
    </location>
</feature>
<dbReference type="PROSITE" id="PS50235">
    <property type="entry name" value="USP_3"/>
    <property type="match status" value="1"/>
</dbReference>
<dbReference type="GeneID" id="27315632"/>
<reference evidence="9 10" key="1">
    <citation type="submission" date="2015-01" db="EMBL/GenBank/DDBJ databases">
        <title>The Genome Sequence of Ochroconis gallopava CBS43764.</title>
        <authorList>
            <consortium name="The Broad Institute Genomics Platform"/>
            <person name="Cuomo C."/>
            <person name="de Hoog S."/>
            <person name="Gorbushina A."/>
            <person name="Stielow B."/>
            <person name="Teixiera M."/>
            <person name="Abouelleil A."/>
            <person name="Chapman S.B."/>
            <person name="Priest M."/>
            <person name="Young S.K."/>
            <person name="Wortman J."/>
            <person name="Nusbaum C."/>
            <person name="Birren B."/>
        </authorList>
    </citation>
    <scope>NUCLEOTIDE SEQUENCE [LARGE SCALE GENOMIC DNA]</scope>
    <source>
        <strain evidence="9 10">CBS 43764</strain>
    </source>
</reference>
<dbReference type="STRING" id="253628.A0A0D2A3D8"/>
<dbReference type="GO" id="GO:0061136">
    <property type="term" value="P:regulation of proteasomal protein catabolic process"/>
    <property type="evidence" value="ECO:0007669"/>
    <property type="project" value="TreeGrafter"/>
</dbReference>
<evidence type="ECO:0000313" key="9">
    <source>
        <dbReference type="EMBL" id="KIW00915.1"/>
    </source>
</evidence>
<evidence type="ECO:0000256" key="3">
    <source>
        <dbReference type="ARBA" id="ARBA00022670"/>
    </source>
</evidence>
<evidence type="ECO:0000256" key="4">
    <source>
        <dbReference type="ARBA" id="ARBA00022786"/>
    </source>
</evidence>
<feature type="compositionally biased region" description="Acidic residues" evidence="7">
    <location>
        <begin position="793"/>
        <end position="808"/>
    </location>
</feature>
<feature type="compositionally biased region" description="Basic and acidic residues" evidence="7">
    <location>
        <begin position="1228"/>
        <end position="1249"/>
    </location>
</feature>
<feature type="compositionally biased region" description="Pro residues" evidence="7">
    <location>
        <begin position="831"/>
        <end position="840"/>
    </location>
</feature>
<dbReference type="InterPro" id="IPR001394">
    <property type="entry name" value="Peptidase_C19_UCH"/>
</dbReference>
<dbReference type="VEuPathDB" id="FungiDB:PV09_07659"/>
<dbReference type="EMBL" id="KN847559">
    <property type="protein sequence ID" value="KIW00914.1"/>
    <property type="molecule type" value="Genomic_DNA"/>
</dbReference>
<protein>
    <recommendedName>
        <fullName evidence="2">ubiquitinyl hydrolase 1</fullName>
        <ecNumber evidence="2">3.4.19.12</ecNumber>
    </recommendedName>
</protein>
<dbReference type="Pfam" id="PF00443">
    <property type="entry name" value="UCH"/>
    <property type="match status" value="1"/>
</dbReference>
<feature type="region of interest" description="Disordered" evidence="7">
    <location>
        <begin position="740"/>
        <end position="867"/>
    </location>
</feature>
<evidence type="ECO:0000256" key="5">
    <source>
        <dbReference type="ARBA" id="ARBA00022801"/>
    </source>
</evidence>
<dbReference type="Gene3D" id="3.90.70.10">
    <property type="entry name" value="Cysteine proteinases"/>
    <property type="match status" value="1"/>
</dbReference>
<evidence type="ECO:0000256" key="2">
    <source>
        <dbReference type="ARBA" id="ARBA00012759"/>
    </source>
</evidence>
<keyword evidence="10" id="KW-1185">Reference proteome</keyword>
<dbReference type="FunCoup" id="A0A0D2A3D8">
    <property type="interactions" value="58"/>
</dbReference>
<dbReference type="RefSeq" id="XP_016210783.1">
    <property type="nucleotide sequence ID" value="XM_016361457.1"/>
</dbReference>
<evidence type="ECO:0000313" key="10">
    <source>
        <dbReference type="Proteomes" id="UP000053259"/>
    </source>
</evidence>
<dbReference type="AlphaFoldDB" id="A0A0D2A3D8"/>
<feature type="region of interest" description="Disordered" evidence="7">
    <location>
        <begin position="1219"/>
        <end position="1249"/>
    </location>
</feature>
<feature type="compositionally biased region" description="Basic and acidic residues" evidence="7">
    <location>
        <begin position="813"/>
        <end position="828"/>
    </location>
</feature>
<dbReference type="InterPro" id="IPR028889">
    <property type="entry name" value="USP"/>
</dbReference>
<keyword evidence="3" id="KW-0645">Protease</keyword>
<dbReference type="PANTHER" id="PTHR43982">
    <property type="entry name" value="UBIQUITIN CARBOXYL-TERMINAL HYDROLASE"/>
    <property type="match status" value="1"/>
</dbReference>
<feature type="compositionally biased region" description="Polar residues" evidence="7">
    <location>
        <begin position="22"/>
        <end position="36"/>
    </location>
</feature>
<dbReference type="RefSeq" id="XP_016210784.1">
    <property type="nucleotide sequence ID" value="XM_016361458.1"/>
</dbReference>
<dbReference type="EC" id="3.4.19.12" evidence="2"/>
<dbReference type="Pfam" id="PF13446">
    <property type="entry name" value="RPT"/>
    <property type="match status" value="3"/>
</dbReference>
<dbReference type="InterPro" id="IPR038765">
    <property type="entry name" value="Papain-like_cys_pep_sf"/>
</dbReference>
<evidence type="ECO:0000256" key="7">
    <source>
        <dbReference type="SAM" id="MobiDB-lite"/>
    </source>
</evidence>
<dbReference type="GO" id="GO:0004843">
    <property type="term" value="F:cysteine-type deubiquitinase activity"/>
    <property type="evidence" value="ECO:0007669"/>
    <property type="project" value="UniProtKB-EC"/>
</dbReference>
<feature type="domain" description="USP" evidence="8">
    <location>
        <begin position="644"/>
        <end position="1199"/>
    </location>
</feature>
<dbReference type="InterPro" id="IPR025305">
    <property type="entry name" value="UCH_repeat_domain"/>
</dbReference>
<dbReference type="GO" id="GO:0070628">
    <property type="term" value="F:proteasome binding"/>
    <property type="evidence" value="ECO:0007669"/>
    <property type="project" value="TreeGrafter"/>
</dbReference>
<dbReference type="OrthoDB" id="2420415at2759"/>
<gene>
    <name evidence="9" type="ORF">PV09_07659</name>
</gene>
<keyword evidence="6" id="KW-0788">Thiol protease</keyword>
<dbReference type="SUPFAM" id="SSF54001">
    <property type="entry name" value="Cysteine proteinases"/>
    <property type="match status" value="1"/>
</dbReference>
<name>A0A0D2A3D8_9PEZI</name>
<evidence type="ECO:0000256" key="6">
    <source>
        <dbReference type="ARBA" id="ARBA00022807"/>
    </source>
</evidence>
<evidence type="ECO:0000256" key="1">
    <source>
        <dbReference type="ARBA" id="ARBA00000707"/>
    </source>
</evidence>
<sequence>MASNGHIQDLQHSGMKKRSHSSDPPRTTKRPNSQDGHLSITPKAVGQTAPRLISTIKTADRQNRVENERNPFIHPPRGYDEQFDATRRAPLYTPCKHYWTTQRNQTVLPDSGITAPGETYRLACFCQHCFSHVDIQIQHTSQPCPKQDYPLHHFTNFFRDDEHNEWYQARCSGCAAQLRIDYRWPRLRPADIELLTSPEKLQQRLEAAKASDPDRGHTKPAAPIEVLDAMSSYLRDSFDSSDEKKIPKLNRRFVTSFGQDCNSLLASMGFKDIGDFYMLPRPEPEDPWAWSLRKQLEDTQEELWALMRQLKEQDPRLELEKLKGYNGKMEPFDEDAQVLLSTFEYEKSKTTRRAPTLTLEEQSWYAGLGALGDFSDELISFAFDRQMATDSANMPYYYDCLTSIAKKRNSETLDVKLALLASEGYYGKSDIVNAYKYFTLDPRQAAELTDDYIRGVFESRLGSVAKSAEPECREKLRLIGVSRNSQALLDAADNEITDHHSALRFLDSAYNENAQYQDDYIIALAGAKRAENDSNGNQEKVSKAIELIANHRNSEALKAYLATGEATITSDDDQLAAAYRFYGIQDRTAELEIAVLQTQLNLTLEDPNESTERKVQAAQYFSLLEKHHKPAPPPKMEADYSKPIGLINTRNYCYLHSILQFLNAIKIFRDTILNFEEFKQPVETADIDNLGRLAGTYIRKLHVEDGHELVKQLQQLFKSLEQAPGPHVKANESLAAEALKQPPSVIPLDENTTPVAESSKSSDSAGNDSEAVQGDETSSDVTLVGDPILTPDSDADDQQMIESSEETGSENALADKDKKKSNSSDDKASPPNRPPPVPPRPKQDSDKTNTTHSTPLEEQYRQQDAHEVTSKIIQRTIAAIKPTRIDPNGERGDRIRDLFYGVLQQLCTRNTEKRVSFEPDYDPWQMLHLSKKPKDVQEGLDITFGRDQIEIGGGEVTRYTVIKVAPPILQLYLQNRETVKDEKTGNFRSERIAHDMEVNKTINLDRYMEVNNQEILPIREHSWDLRDRLEQIEMSLGLRKVKLKKQGKIGNQVITLDSDEAFTALGSIIKSARSEGENGLIDVRDEEDYDLEKLLEDEAKLDEVSKDEMKKELPEIRKELNALPLGRCDTDAMKYHIFAIFMYSGTGAAGHWWIYIRDFKNNVWRSYNDSHVNVVDENEVFQKRDPKQAGPQMIVYVRDDQKDELIDALHRVKPEGGEWENINVDGDSASKGRAEHTQTAETEIKSLLE</sequence>
<dbReference type="EMBL" id="KN847559">
    <property type="protein sequence ID" value="KIW00915.1"/>
    <property type="molecule type" value="Genomic_DNA"/>
</dbReference>
<comment type="catalytic activity">
    <reaction evidence="1">
        <text>Thiol-dependent hydrolysis of ester, thioester, amide, peptide and isopeptide bonds formed by the C-terminal Gly of ubiquitin (a 76-residue protein attached to proteins as an intracellular targeting signal).</text>
        <dbReference type="EC" id="3.4.19.12"/>
    </reaction>
</comment>
<evidence type="ECO:0000259" key="8">
    <source>
        <dbReference type="PROSITE" id="PS50235"/>
    </source>
</evidence>
<dbReference type="PANTHER" id="PTHR43982:SF6">
    <property type="entry name" value="UBIQUITIN CARBOXYL-TERMINAL HYDROLASE 2-RELATED"/>
    <property type="match status" value="1"/>
</dbReference>
<feature type="compositionally biased region" description="Low complexity" evidence="7">
    <location>
        <begin position="756"/>
        <end position="770"/>
    </location>
</feature>
<dbReference type="Proteomes" id="UP000053259">
    <property type="component" value="Unassembled WGS sequence"/>
</dbReference>
<keyword evidence="4" id="KW-0833">Ubl conjugation pathway</keyword>
<dbReference type="InterPro" id="IPR044635">
    <property type="entry name" value="UBP14-like"/>
</dbReference>
<organism evidence="9 10">
    <name type="scientific">Verruconis gallopava</name>
    <dbReference type="NCBI Taxonomy" id="253628"/>
    <lineage>
        <taxon>Eukaryota</taxon>
        <taxon>Fungi</taxon>
        <taxon>Dikarya</taxon>
        <taxon>Ascomycota</taxon>
        <taxon>Pezizomycotina</taxon>
        <taxon>Dothideomycetes</taxon>
        <taxon>Pleosporomycetidae</taxon>
        <taxon>Venturiales</taxon>
        <taxon>Sympoventuriaceae</taxon>
        <taxon>Verruconis</taxon>
    </lineage>
</organism>